<dbReference type="Pfam" id="PF12833">
    <property type="entry name" value="HTH_18"/>
    <property type="match status" value="1"/>
</dbReference>
<dbReference type="PANTHER" id="PTHR43280:SF2">
    <property type="entry name" value="HTH-TYPE TRANSCRIPTIONAL REGULATOR EXSA"/>
    <property type="match status" value="1"/>
</dbReference>
<dbReference type="PROSITE" id="PS01124">
    <property type="entry name" value="HTH_ARAC_FAMILY_2"/>
    <property type="match status" value="1"/>
</dbReference>
<dbReference type="OrthoDB" id="635259at2"/>
<dbReference type="SMART" id="SM00342">
    <property type="entry name" value="HTH_ARAC"/>
    <property type="match status" value="1"/>
</dbReference>
<evidence type="ECO:0000259" key="4">
    <source>
        <dbReference type="PROSITE" id="PS01124"/>
    </source>
</evidence>
<evidence type="ECO:0000313" key="5">
    <source>
        <dbReference type="EMBL" id="RDC64320.1"/>
    </source>
</evidence>
<keyword evidence="1" id="KW-0805">Transcription regulation</keyword>
<reference evidence="5 6" key="1">
    <citation type="submission" date="2018-04" db="EMBL/GenBank/DDBJ databases">
        <title>Adhaeribacter sp. HMF7616 genome sequencing and assembly.</title>
        <authorList>
            <person name="Kang H."/>
            <person name="Kang J."/>
            <person name="Cha I."/>
            <person name="Kim H."/>
            <person name="Joh K."/>
        </authorList>
    </citation>
    <scope>NUCLEOTIDE SEQUENCE [LARGE SCALE GENOMIC DNA]</scope>
    <source>
        <strain evidence="5 6">HMF7616</strain>
    </source>
</reference>
<dbReference type="GO" id="GO:0043565">
    <property type="term" value="F:sequence-specific DNA binding"/>
    <property type="evidence" value="ECO:0007669"/>
    <property type="project" value="InterPro"/>
</dbReference>
<proteinExistence type="predicted"/>
<keyword evidence="6" id="KW-1185">Reference proteome</keyword>
<dbReference type="Proteomes" id="UP000253919">
    <property type="component" value="Unassembled WGS sequence"/>
</dbReference>
<feature type="domain" description="HTH araC/xylS-type" evidence="4">
    <location>
        <begin position="156"/>
        <end position="257"/>
    </location>
</feature>
<comment type="caution">
    <text evidence="5">The sequence shown here is derived from an EMBL/GenBank/DDBJ whole genome shotgun (WGS) entry which is preliminary data.</text>
</comment>
<keyword evidence="3" id="KW-0804">Transcription</keyword>
<dbReference type="Pfam" id="PF20240">
    <property type="entry name" value="DUF6597"/>
    <property type="match status" value="1"/>
</dbReference>
<gene>
    <name evidence="5" type="ORF">AHMF7616_02933</name>
</gene>
<dbReference type="GO" id="GO:0003700">
    <property type="term" value="F:DNA-binding transcription factor activity"/>
    <property type="evidence" value="ECO:0007669"/>
    <property type="project" value="InterPro"/>
</dbReference>
<sequence length="270" mass="31001">MPYHYLPPPEPLKNYIRFFWILENKDSSADLKTFTIMADGCPGLIFQKTESQPFYQNGKVLPTTFLYGQATTHAQIALSRSTTIGIYFYPHVFPEIFGFNAHELTNTCLNVDELASSRHFYLTEQLMQATSATEQIKLLSAYLLSQINCHHRLGNGLINEAVAQIVKTKGNIAVKDLQKNLRLTERSLERKFKQNVGISPKMFSRICRFQAALSQVKNYTGNKLSDIAYENEYADQSHFIREFKEFAGFTPYQFQKQPSSDFISLPELIR</sequence>
<evidence type="ECO:0000256" key="1">
    <source>
        <dbReference type="ARBA" id="ARBA00023015"/>
    </source>
</evidence>
<accession>A0A369QJ40</accession>
<dbReference type="EMBL" id="QASA01000001">
    <property type="protein sequence ID" value="RDC64320.1"/>
    <property type="molecule type" value="Genomic_DNA"/>
</dbReference>
<protein>
    <recommendedName>
        <fullName evidence="4">HTH araC/xylS-type domain-containing protein</fullName>
    </recommendedName>
</protein>
<name>A0A369QJ40_9BACT</name>
<keyword evidence="2" id="KW-0238">DNA-binding</keyword>
<dbReference type="SUPFAM" id="SSF46689">
    <property type="entry name" value="Homeodomain-like"/>
    <property type="match status" value="1"/>
</dbReference>
<dbReference type="AlphaFoldDB" id="A0A369QJ40"/>
<dbReference type="InterPro" id="IPR018060">
    <property type="entry name" value="HTH_AraC"/>
</dbReference>
<dbReference type="PANTHER" id="PTHR43280">
    <property type="entry name" value="ARAC-FAMILY TRANSCRIPTIONAL REGULATOR"/>
    <property type="match status" value="1"/>
</dbReference>
<organism evidence="5 6">
    <name type="scientific">Adhaeribacter pallidiroseus</name>
    <dbReference type="NCBI Taxonomy" id="2072847"/>
    <lineage>
        <taxon>Bacteria</taxon>
        <taxon>Pseudomonadati</taxon>
        <taxon>Bacteroidota</taxon>
        <taxon>Cytophagia</taxon>
        <taxon>Cytophagales</taxon>
        <taxon>Hymenobacteraceae</taxon>
        <taxon>Adhaeribacter</taxon>
    </lineage>
</organism>
<dbReference type="Gene3D" id="1.10.10.60">
    <property type="entry name" value="Homeodomain-like"/>
    <property type="match status" value="1"/>
</dbReference>
<dbReference type="InterPro" id="IPR046532">
    <property type="entry name" value="DUF6597"/>
</dbReference>
<evidence type="ECO:0000256" key="2">
    <source>
        <dbReference type="ARBA" id="ARBA00023125"/>
    </source>
</evidence>
<dbReference type="InterPro" id="IPR009057">
    <property type="entry name" value="Homeodomain-like_sf"/>
</dbReference>
<evidence type="ECO:0000313" key="6">
    <source>
        <dbReference type="Proteomes" id="UP000253919"/>
    </source>
</evidence>
<dbReference type="RefSeq" id="WP_115373492.1">
    <property type="nucleotide sequence ID" value="NZ_QASA01000001.1"/>
</dbReference>
<evidence type="ECO:0000256" key="3">
    <source>
        <dbReference type="ARBA" id="ARBA00023163"/>
    </source>
</evidence>